<keyword evidence="1" id="KW-0863">Zinc-finger</keyword>
<dbReference type="Gene3D" id="3.30.160.60">
    <property type="entry name" value="Classic Zinc Finger"/>
    <property type="match status" value="1"/>
</dbReference>
<comment type="caution">
    <text evidence="4">The sequence shown here is derived from an EMBL/GenBank/DDBJ whole genome shotgun (WGS) entry which is preliminary data.</text>
</comment>
<sequence length="233" mass="26951">MEKDKFEVQYCSKKFSKRVDLENHYKEKHERPRRQFTCQHCDYSSDRKFDITRHTASRHTENAKPKDHCTVTTETYEVEPGHGSRKRQSNGVKTPPKVKRRENSWPSLDSLLGSPIKDIGGPNDGKDKREGKDRPSPPPTPRTTPAKKKNCQKTSPVITNPLAKQSNRQSPRSALSIIGEDKVDLEDDSKLEQRVVTLTYSQMDESRSWFKDSRGTTRELNQMLNKFVNMFIM</sequence>
<feature type="compositionally biased region" description="Basic and acidic residues" evidence="2">
    <location>
        <begin position="52"/>
        <end position="69"/>
    </location>
</feature>
<keyword evidence="1" id="KW-0479">Metal-binding</keyword>
<feature type="compositionally biased region" description="Basic and acidic residues" evidence="2">
    <location>
        <begin position="124"/>
        <end position="135"/>
    </location>
</feature>
<dbReference type="Proteomes" id="UP000230750">
    <property type="component" value="Unassembled WGS sequence"/>
</dbReference>
<dbReference type="PROSITE" id="PS50157">
    <property type="entry name" value="ZINC_FINGER_C2H2_2"/>
    <property type="match status" value="1"/>
</dbReference>
<evidence type="ECO:0000256" key="1">
    <source>
        <dbReference type="PROSITE-ProRule" id="PRU00042"/>
    </source>
</evidence>
<dbReference type="InterPro" id="IPR013087">
    <property type="entry name" value="Znf_C2H2_type"/>
</dbReference>
<dbReference type="OrthoDB" id="2757115at2759"/>
<feature type="compositionally biased region" description="Polar residues" evidence="2">
    <location>
        <begin position="152"/>
        <end position="173"/>
    </location>
</feature>
<proteinExistence type="predicted"/>
<feature type="domain" description="C2H2-type" evidence="3">
    <location>
        <begin position="6"/>
        <end position="34"/>
    </location>
</feature>
<evidence type="ECO:0000256" key="2">
    <source>
        <dbReference type="SAM" id="MobiDB-lite"/>
    </source>
</evidence>
<evidence type="ECO:0000313" key="4">
    <source>
        <dbReference type="EMBL" id="PIK41967.1"/>
    </source>
</evidence>
<keyword evidence="5" id="KW-1185">Reference proteome</keyword>
<dbReference type="GO" id="GO:0008270">
    <property type="term" value="F:zinc ion binding"/>
    <property type="evidence" value="ECO:0007669"/>
    <property type="project" value="UniProtKB-KW"/>
</dbReference>
<keyword evidence="1" id="KW-0862">Zinc</keyword>
<name>A0A2G8K1T1_STIJA</name>
<feature type="region of interest" description="Disordered" evidence="2">
    <location>
        <begin position="52"/>
        <end position="174"/>
    </location>
</feature>
<gene>
    <name evidence="4" type="ORF">BSL78_21180</name>
</gene>
<reference evidence="4 5" key="1">
    <citation type="journal article" date="2017" name="PLoS Biol.">
        <title>The sea cucumber genome provides insights into morphological evolution and visceral regeneration.</title>
        <authorList>
            <person name="Zhang X."/>
            <person name="Sun L."/>
            <person name="Yuan J."/>
            <person name="Sun Y."/>
            <person name="Gao Y."/>
            <person name="Zhang L."/>
            <person name="Li S."/>
            <person name="Dai H."/>
            <person name="Hamel J.F."/>
            <person name="Liu C."/>
            <person name="Yu Y."/>
            <person name="Liu S."/>
            <person name="Lin W."/>
            <person name="Guo K."/>
            <person name="Jin S."/>
            <person name="Xu P."/>
            <person name="Storey K.B."/>
            <person name="Huan P."/>
            <person name="Zhang T."/>
            <person name="Zhou Y."/>
            <person name="Zhang J."/>
            <person name="Lin C."/>
            <person name="Li X."/>
            <person name="Xing L."/>
            <person name="Huo D."/>
            <person name="Sun M."/>
            <person name="Wang L."/>
            <person name="Mercier A."/>
            <person name="Li F."/>
            <person name="Yang H."/>
            <person name="Xiang J."/>
        </authorList>
    </citation>
    <scope>NUCLEOTIDE SEQUENCE [LARGE SCALE GENOMIC DNA]</scope>
    <source>
        <strain evidence="4">Shaxun</strain>
        <tissue evidence="4">Muscle</tissue>
    </source>
</reference>
<evidence type="ECO:0000259" key="3">
    <source>
        <dbReference type="PROSITE" id="PS50157"/>
    </source>
</evidence>
<dbReference type="EMBL" id="MRZV01000972">
    <property type="protein sequence ID" value="PIK41967.1"/>
    <property type="molecule type" value="Genomic_DNA"/>
</dbReference>
<protein>
    <recommendedName>
        <fullName evidence="3">C2H2-type domain-containing protein</fullName>
    </recommendedName>
</protein>
<accession>A0A2G8K1T1</accession>
<evidence type="ECO:0000313" key="5">
    <source>
        <dbReference type="Proteomes" id="UP000230750"/>
    </source>
</evidence>
<dbReference type="SMART" id="SM00355">
    <property type="entry name" value="ZnF_C2H2"/>
    <property type="match status" value="2"/>
</dbReference>
<dbReference type="AlphaFoldDB" id="A0A2G8K1T1"/>
<organism evidence="4 5">
    <name type="scientific">Stichopus japonicus</name>
    <name type="common">Sea cucumber</name>
    <dbReference type="NCBI Taxonomy" id="307972"/>
    <lineage>
        <taxon>Eukaryota</taxon>
        <taxon>Metazoa</taxon>
        <taxon>Echinodermata</taxon>
        <taxon>Eleutherozoa</taxon>
        <taxon>Echinozoa</taxon>
        <taxon>Holothuroidea</taxon>
        <taxon>Aspidochirotacea</taxon>
        <taxon>Aspidochirotida</taxon>
        <taxon>Stichopodidae</taxon>
        <taxon>Apostichopus</taxon>
    </lineage>
</organism>